<protein>
    <submittedName>
        <fullName evidence="1">Uncharacterized protein</fullName>
    </submittedName>
</protein>
<gene>
    <name evidence="1" type="ORF">GALL_433960</name>
</gene>
<accession>A0A1J5PV03</accession>
<organism evidence="1">
    <name type="scientific">mine drainage metagenome</name>
    <dbReference type="NCBI Taxonomy" id="410659"/>
    <lineage>
        <taxon>unclassified sequences</taxon>
        <taxon>metagenomes</taxon>
        <taxon>ecological metagenomes</taxon>
    </lineage>
</organism>
<dbReference type="AlphaFoldDB" id="A0A1J5PV03"/>
<sequence length="106" mass="11271">MIITIRKTGSPTGAEEMLGKVDAARLEAEVRHLLALHLETLADLTSSHEPSEAEGVRYEVEVQGPGHVSNILIVEAPGDPEHPVVRALADLMQTLGLPPPVPTAVL</sequence>
<proteinExistence type="predicted"/>
<name>A0A1J5PV03_9ZZZZ</name>
<reference evidence="1" key="1">
    <citation type="submission" date="2016-10" db="EMBL/GenBank/DDBJ databases">
        <title>Sequence of Gallionella enrichment culture.</title>
        <authorList>
            <person name="Poehlein A."/>
            <person name="Muehling M."/>
            <person name="Daniel R."/>
        </authorList>
    </citation>
    <scope>NUCLEOTIDE SEQUENCE</scope>
</reference>
<evidence type="ECO:0000313" key="1">
    <source>
        <dbReference type="EMBL" id="OIQ74946.1"/>
    </source>
</evidence>
<comment type="caution">
    <text evidence="1">The sequence shown here is derived from an EMBL/GenBank/DDBJ whole genome shotgun (WGS) entry which is preliminary data.</text>
</comment>
<dbReference type="EMBL" id="MLJW01002330">
    <property type="protein sequence ID" value="OIQ74946.1"/>
    <property type="molecule type" value="Genomic_DNA"/>
</dbReference>